<organism evidence="1 2">
    <name type="scientific">Alloprevotella tannerae</name>
    <dbReference type="NCBI Taxonomy" id="76122"/>
    <lineage>
        <taxon>Bacteria</taxon>
        <taxon>Pseudomonadati</taxon>
        <taxon>Bacteroidota</taxon>
        <taxon>Bacteroidia</taxon>
        <taxon>Bacteroidales</taxon>
        <taxon>Prevotellaceae</taxon>
        <taxon>Alloprevotella</taxon>
    </lineage>
</organism>
<dbReference type="EMBL" id="JABZGR010000014">
    <property type="protein sequence ID" value="MBF0970477.1"/>
    <property type="molecule type" value="Genomic_DNA"/>
</dbReference>
<evidence type="ECO:0000313" key="2">
    <source>
        <dbReference type="Proteomes" id="UP000704068"/>
    </source>
</evidence>
<evidence type="ECO:0000313" key="1">
    <source>
        <dbReference type="EMBL" id="MBF0970477.1"/>
    </source>
</evidence>
<comment type="caution">
    <text evidence="1">The sequence shown here is derived from an EMBL/GenBank/DDBJ whole genome shotgun (WGS) entry which is preliminary data.</text>
</comment>
<dbReference type="AlphaFoldDB" id="A0A929RZ18"/>
<name>A0A929RZ18_9BACT</name>
<proteinExistence type="predicted"/>
<reference evidence="1" key="1">
    <citation type="submission" date="2020-04" db="EMBL/GenBank/DDBJ databases">
        <title>Deep metagenomics examines the oral microbiome during advanced dental caries in children, revealing novel taxa and co-occurrences with host molecules.</title>
        <authorList>
            <person name="Baker J.L."/>
            <person name="Morton J.T."/>
            <person name="Dinis M."/>
            <person name="Alvarez R."/>
            <person name="Tran N.C."/>
            <person name="Knight R."/>
            <person name="Edlund A."/>
        </authorList>
    </citation>
    <scope>NUCLEOTIDE SEQUENCE</scope>
    <source>
        <strain evidence="1">JCVI_34_bin.1</strain>
    </source>
</reference>
<sequence length="45" mass="4742">MKKACARDGKVDGRNVVGENGAVMIRNLPLQPSAVGRCSAEEAGW</sequence>
<dbReference type="RefSeq" id="WP_303763930.1">
    <property type="nucleotide sequence ID" value="NZ_JABZGR010000014.1"/>
</dbReference>
<accession>A0A929RZ18</accession>
<dbReference type="Proteomes" id="UP000704068">
    <property type="component" value="Unassembled WGS sequence"/>
</dbReference>
<gene>
    <name evidence="1" type="ORF">HXK21_05495</name>
</gene>
<protein>
    <submittedName>
        <fullName evidence="1">Uncharacterized protein</fullName>
    </submittedName>
</protein>